<reference evidence="2" key="1">
    <citation type="submission" date="2015-12" db="EMBL/GenBank/DDBJ databases">
        <title>Update maize B73 reference genome by single molecule sequencing technologies.</title>
        <authorList>
            <consortium name="Maize Genome Sequencing Project"/>
            <person name="Ware D."/>
        </authorList>
    </citation>
    <scope>NUCLEOTIDE SEQUENCE [LARGE SCALE GENOMIC DNA]</scope>
    <source>
        <strain evidence="2">cv. B73</strain>
    </source>
</reference>
<dbReference type="Proteomes" id="UP000007305">
    <property type="component" value="Chromosome 2"/>
</dbReference>
<organism evidence="1 2">
    <name type="scientific">Zea mays</name>
    <name type="common">Maize</name>
    <dbReference type="NCBI Taxonomy" id="4577"/>
    <lineage>
        <taxon>Eukaryota</taxon>
        <taxon>Viridiplantae</taxon>
        <taxon>Streptophyta</taxon>
        <taxon>Embryophyta</taxon>
        <taxon>Tracheophyta</taxon>
        <taxon>Spermatophyta</taxon>
        <taxon>Magnoliopsida</taxon>
        <taxon>Liliopsida</taxon>
        <taxon>Poales</taxon>
        <taxon>Poaceae</taxon>
        <taxon>PACMAD clade</taxon>
        <taxon>Panicoideae</taxon>
        <taxon>Andropogonodae</taxon>
        <taxon>Andropogoneae</taxon>
        <taxon>Tripsacinae</taxon>
        <taxon>Zea</taxon>
    </lineage>
</organism>
<reference evidence="1" key="3">
    <citation type="submission" date="2021-05" db="UniProtKB">
        <authorList>
            <consortium name="EnsemblPlants"/>
        </authorList>
    </citation>
    <scope>IDENTIFICATION</scope>
    <source>
        <strain evidence="1">cv. B73</strain>
    </source>
</reference>
<name>A0A804MI63_MAIZE</name>
<dbReference type="Gramene" id="Zm00001eb087270_T001">
    <property type="protein sequence ID" value="Zm00001eb087270_P001"/>
    <property type="gene ID" value="Zm00001eb087270"/>
</dbReference>
<dbReference type="AlphaFoldDB" id="A0A804MI63"/>
<evidence type="ECO:0000313" key="2">
    <source>
        <dbReference type="Proteomes" id="UP000007305"/>
    </source>
</evidence>
<keyword evidence="2" id="KW-1185">Reference proteome</keyword>
<dbReference type="InParanoid" id="A0A804MI63"/>
<sequence length="80" mass="9844">MKRKRSFKRQKAKLVIESLKFYCMTMMKRRQHCRELPKLNVRQNRLYKELFDCATRSNSHDKHRAHNIQIYHGSQDYRGC</sequence>
<protein>
    <submittedName>
        <fullName evidence="1">Uncharacterized protein</fullName>
    </submittedName>
</protein>
<dbReference type="EnsemblPlants" id="Zm00001eb087270_T001">
    <property type="protein sequence ID" value="Zm00001eb087270_P001"/>
    <property type="gene ID" value="Zm00001eb087270"/>
</dbReference>
<reference evidence="1" key="2">
    <citation type="submission" date="2019-07" db="EMBL/GenBank/DDBJ databases">
        <authorList>
            <person name="Seetharam A."/>
            <person name="Woodhouse M."/>
            <person name="Cannon E."/>
        </authorList>
    </citation>
    <scope>NUCLEOTIDE SEQUENCE [LARGE SCALE GENOMIC DNA]</scope>
    <source>
        <strain evidence="1">cv. B73</strain>
    </source>
</reference>
<accession>A0A804MI63</accession>
<evidence type="ECO:0000313" key="1">
    <source>
        <dbReference type="EnsemblPlants" id="Zm00001eb087270_P001"/>
    </source>
</evidence>
<proteinExistence type="predicted"/>